<accession>M5SSG7</accession>
<feature type="compositionally biased region" description="Polar residues" evidence="1">
    <location>
        <begin position="74"/>
        <end position="84"/>
    </location>
</feature>
<dbReference type="AlphaFoldDB" id="M5SSG7"/>
<evidence type="ECO:0000256" key="1">
    <source>
        <dbReference type="SAM" id="MobiDB-lite"/>
    </source>
</evidence>
<evidence type="ECO:0000313" key="2">
    <source>
        <dbReference type="EMBL" id="EMI29224.1"/>
    </source>
</evidence>
<feature type="region of interest" description="Disordered" evidence="1">
    <location>
        <begin position="41"/>
        <end position="84"/>
    </location>
</feature>
<dbReference type="Proteomes" id="UP000011996">
    <property type="component" value="Unassembled WGS sequence"/>
</dbReference>
<reference evidence="2 3" key="1">
    <citation type="journal article" date="2013" name="Mar. Genomics">
        <title>Expression of sulfatases in Rhodopirellula baltica and the diversity of sulfatases in the genus Rhodopirellula.</title>
        <authorList>
            <person name="Wegner C.E."/>
            <person name="Richter-Heitmann T."/>
            <person name="Klindworth A."/>
            <person name="Klockow C."/>
            <person name="Richter M."/>
            <person name="Achstetter T."/>
            <person name="Glockner F.O."/>
            <person name="Harder J."/>
        </authorList>
    </citation>
    <scope>NUCLEOTIDE SEQUENCE [LARGE SCALE GENOMIC DNA]</scope>
    <source>
        <strain evidence="2 3">SH398</strain>
    </source>
</reference>
<dbReference type="PATRIC" id="fig|1263868.3.peg.359"/>
<organism evidence="2 3">
    <name type="scientific">Rhodopirellula europaea SH398</name>
    <dbReference type="NCBI Taxonomy" id="1263868"/>
    <lineage>
        <taxon>Bacteria</taxon>
        <taxon>Pseudomonadati</taxon>
        <taxon>Planctomycetota</taxon>
        <taxon>Planctomycetia</taxon>
        <taxon>Pirellulales</taxon>
        <taxon>Pirellulaceae</taxon>
        <taxon>Rhodopirellula</taxon>
    </lineage>
</organism>
<dbReference type="STRING" id="1263868.RESH_00332"/>
<sequence>MTPWLLIVSQCEAFNLLRQSVQLTVYVTPLISRQTRREQAISFGRTERQSTALSGHFSGPPIPHDEVPPRHGQATRQNTRSFVP</sequence>
<protein>
    <submittedName>
        <fullName evidence="2">Uncharacterized protein</fullName>
    </submittedName>
</protein>
<name>M5SSG7_9BACT</name>
<comment type="caution">
    <text evidence="2">The sequence shown here is derived from an EMBL/GenBank/DDBJ whole genome shotgun (WGS) entry which is preliminary data.</text>
</comment>
<proteinExistence type="predicted"/>
<dbReference type="EMBL" id="ANOF01000008">
    <property type="protein sequence ID" value="EMI29224.1"/>
    <property type="molecule type" value="Genomic_DNA"/>
</dbReference>
<gene>
    <name evidence="2" type="ORF">RESH_00332</name>
</gene>
<evidence type="ECO:0000313" key="3">
    <source>
        <dbReference type="Proteomes" id="UP000011996"/>
    </source>
</evidence>